<keyword evidence="3" id="KW-1185">Reference proteome</keyword>
<dbReference type="EMBL" id="KQ086278">
    <property type="protein sequence ID" value="KLO05678.1"/>
    <property type="molecule type" value="Genomic_DNA"/>
</dbReference>
<feature type="compositionally biased region" description="Polar residues" evidence="1">
    <location>
        <begin position="1"/>
        <end position="18"/>
    </location>
</feature>
<proteinExistence type="predicted"/>
<name>A0A0H2R838_9AGAM</name>
<dbReference type="OrthoDB" id="3260716at2759"/>
<feature type="compositionally biased region" description="Polar residues" evidence="1">
    <location>
        <begin position="33"/>
        <end position="55"/>
    </location>
</feature>
<feature type="region of interest" description="Disordered" evidence="1">
    <location>
        <begin position="1"/>
        <end position="141"/>
    </location>
</feature>
<organism evidence="2 3">
    <name type="scientific">Schizopora paradoxa</name>
    <dbReference type="NCBI Taxonomy" id="27342"/>
    <lineage>
        <taxon>Eukaryota</taxon>
        <taxon>Fungi</taxon>
        <taxon>Dikarya</taxon>
        <taxon>Basidiomycota</taxon>
        <taxon>Agaricomycotina</taxon>
        <taxon>Agaricomycetes</taxon>
        <taxon>Hymenochaetales</taxon>
        <taxon>Schizoporaceae</taxon>
        <taxon>Schizopora</taxon>
    </lineage>
</organism>
<evidence type="ECO:0000313" key="3">
    <source>
        <dbReference type="Proteomes" id="UP000053477"/>
    </source>
</evidence>
<dbReference type="InParanoid" id="A0A0H2R838"/>
<dbReference type="Proteomes" id="UP000053477">
    <property type="component" value="Unassembled WGS sequence"/>
</dbReference>
<evidence type="ECO:0000256" key="1">
    <source>
        <dbReference type="SAM" id="MobiDB-lite"/>
    </source>
</evidence>
<sequence length="141" mass="14982">MADQLNMPTKNQFPSMSTDPRVPGKEDDVLRPNLSTPQTSNLSTLPGTNVATFNDSRVVDRSPFADPITAEDTMTGATSQDVHDGLGDPGSGMTSSEEKHGGAHHRKREGTGAEQFGQPSAHDLAEKKRVTGKEGEVGVKP</sequence>
<feature type="compositionally biased region" description="Basic and acidic residues" evidence="1">
    <location>
        <begin position="123"/>
        <end position="141"/>
    </location>
</feature>
<reference evidence="2 3" key="1">
    <citation type="submission" date="2015-04" db="EMBL/GenBank/DDBJ databases">
        <title>Complete genome sequence of Schizopora paradoxa KUC8140, a cosmopolitan wood degrader in East Asia.</title>
        <authorList>
            <consortium name="DOE Joint Genome Institute"/>
            <person name="Min B."/>
            <person name="Park H."/>
            <person name="Jang Y."/>
            <person name="Kim J.-J."/>
            <person name="Kim K.H."/>
            <person name="Pangilinan J."/>
            <person name="Lipzen A."/>
            <person name="Riley R."/>
            <person name="Grigoriev I.V."/>
            <person name="Spatafora J.W."/>
            <person name="Choi I.-G."/>
        </authorList>
    </citation>
    <scope>NUCLEOTIDE SEQUENCE [LARGE SCALE GENOMIC DNA]</scope>
    <source>
        <strain evidence="2 3">KUC8140</strain>
    </source>
</reference>
<gene>
    <name evidence="2" type="ORF">SCHPADRAFT_946714</name>
</gene>
<evidence type="ECO:0000313" key="2">
    <source>
        <dbReference type="EMBL" id="KLO05678.1"/>
    </source>
</evidence>
<dbReference type="AlphaFoldDB" id="A0A0H2R838"/>
<accession>A0A0H2R838</accession>
<protein>
    <submittedName>
        <fullName evidence="2">Uncharacterized protein</fullName>
    </submittedName>
</protein>